<dbReference type="GO" id="GO:0070740">
    <property type="term" value="F:tubulin-glutamic acid ligase activity"/>
    <property type="evidence" value="ECO:0007669"/>
    <property type="project" value="TreeGrafter"/>
</dbReference>
<dbReference type="InterPro" id="IPR004344">
    <property type="entry name" value="TTL/TTLL_fam"/>
</dbReference>
<dbReference type="PANTHER" id="PTHR12241">
    <property type="entry name" value="TUBULIN POLYGLUTAMYLASE"/>
    <property type="match status" value="1"/>
</dbReference>
<protein>
    <recommendedName>
        <fullName evidence="4">Tubulin--tyrosine ligase-like protein 5</fullName>
    </recommendedName>
</protein>
<dbReference type="OrthoDB" id="202825at2759"/>
<dbReference type="VEuPathDB" id="TriTrypDB:ADEAN_000269200"/>
<comment type="catalytic activity">
    <reaction evidence="5">
        <text>L-glutamyl-[protein] + L-glutamate + ATP = gamma-L-glutamyl-L-glutamyl-[protein] + ADP + phosphate + H(+)</text>
        <dbReference type="Rhea" id="RHEA:60144"/>
        <dbReference type="Rhea" id="RHEA-COMP:10208"/>
        <dbReference type="Rhea" id="RHEA-COMP:15517"/>
        <dbReference type="ChEBI" id="CHEBI:15378"/>
        <dbReference type="ChEBI" id="CHEBI:29973"/>
        <dbReference type="ChEBI" id="CHEBI:29985"/>
        <dbReference type="ChEBI" id="CHEBI:30616"/>
        <dbReference type="ChEBI" id="CHEBI:43474"/>
        <dbReference type="ChEBI" id="CHEBI:143622"/>
        <dbReference type="ChEBI" id="CHEBI:456216"/>
    </reaction>
    <physiologicalReaction direction="left-to-right" evidence="5">
        <dbReference type="Rhea" id="RHEA:60145"/>
    </physiologicalReaction>
</comment>
<dbReference type="PANTHER" id="PTHR12241:SF145">
    <property type="entry name" value="TUBULIN POLYGLUTAMYLASE TTLL5"/>
    <property type="match status" value="1"/>
</dbReference>
<dbReference type="GO" id="GO:0005524">
    <property type="term" value="F:ATP binding"/>
    <property type="evidence" value="ECO:0007669"/>
    <property type="project" value="UniProtKB-KW"/>
</dbReference>
<dbReference type="PROSITE" id="PS51221">
    <property type="entry name" value="TTL"/>
    <property type="match status" value="1"/>
</dbReference>
<name>A0A7G2C8R3_9TRYP</name>
<evidence type="ECO:0000256" key="5">
    <source>
        <dbReference type="ARBA" id="ARBA00049274"/>
    </source>
</evidence>
<dbReference type="GO" id="GO:0015631">
    <property type="term" value="F:tubulin binding"/>
    <property type="evidence" value="ECO:0007669"/>
    <property type="project" value="TreeGrafter"/>
</dbReference>
<proteinExistence type="predicted"/>
<reference evidence="7 8" key="1">
    <citation type="submission" date="2020-08" db="EMBL/GenBank/DDBJ databases">
        <authorList>
            <person name="Newling K."/>
            <person name="Davey J."/>
            <person name="Forrester S."/>
        </authorList>
    </citation>
    <scope>NUCLEOTIDE SEQUENCE [LARGE SCALE GENOMIC DNA]</scope>
    <source>
        <strain evidence="8">Crithidia deanei Carvalho (ATCC PRA-265)</strain>
    </source>
</reference>
<sequence length="679" mass="76283">MSFIHPKESLAPYLVLPTPISVEEEASPFVKHTLTLIQSPFPRRRATLYVEPCDRVVDSEWKRIQASLTDEKREKVTYDRYYVFPTPIPGSTSVVEGLPTKEVSLQTEKEPSAGSAKKKGAGPYHNMLLLFDETATLFTAYYCSLMRNAFLYKSARQNLTETQFCIKYAKRPLRSDFVQVNVSRFQKINQIPSSGYITRKDHLHRSLCARGGWDGRGVPPLTDYEQRYNGGVRLIPHGWVVPEELEECQAFLRQKENKGKLFIVKKVGGTGGLDIALLRAGGEVSVEACCEGINQRSCETAKKKEEEAAPSPTAGSSKKGVPGRFEHSSIKNSNLFMVQAYIDRPYLINGHKFDLRVYVVITSYYPLRLYVYREGLVRIATAPYLDANADQATVAPIDALTAHLTNFTLNKETDEFSCDQKKEEDEQDTFSSYKWPFAAFQQYLEIDAQQHALPTFDTLLQRIQSMLVEVFLSIAPRVRVELQEIHQAQLTKQTMPEGTAGTVQLNGKSIHLSGPPPCTSRGVSPYYQLFGVDVMLQYTADQTDLYPVLIEINGMPSLSSHYSGVDQCVKANLVADTLTLVGLTSPLIRPSTEETVVEGEVPYADFLRSLAYPPAVEACMTLEEEERRSPNFVRAFPTEDGWERHGGQTNGTVIEDNENSTLTGMDYILCEFVKYKQKA</sequence>
<accession>A0A7G2C8R3</accession>
<keyword evidence="1 7" id="KW-0436">Ligase</keyword>
<organism evidence="7 8">
    <name type="scientific">Angomonas deanei</name>
    <dbReference type="NCBI Taxonomy" id="59799"/>
    <lineage>
        <taxon>Eukaryota</taxon>
        <taxon>Discoba</taxon>
        <taxon>Euglenozoa</taxon>
        <taxon>Kinetoplastea</taxon>
        <taxon>Metakinetoplastina</taxon>
        <taxon>Trypanosomatida</taxon>
        <taxon>Trypanosomatidae</taxon>
        <taxon>Strigomonadinae</taxon>
        <taxon>Angomonas</taxon>
    </lineage>
</organism>
<feature type="region of interest" description="Disordered" evidence="6">
    <location>
        <begin position="300"/>
        <end position="323"/>
    </location>
</feature>
<evidence type="ECO:0000313" key="7">
    <source>
        <dbReference type="EMBL" id="CAD2215237.1"/>
    </source>
</evidence>
<dbReference type="Proteomes" id="UP000515908">
    <property type="component" value="Chromosome 04"/>
</dbReference>
<dbReference type="EMBL" id="LR877148">
    <property type="protein sequence ID" value="CAD2215237.1"/>
    <property type="molecule type" value="Genomic_DNA"/>
</dbReference>
<evidence type="ECO:0000256" key="6">
    <source>
        <dbReference type="SAM" id="MobiDB-lite"/>
    </source>
</evidence>
<keyword evidence="8" id="KW-1185">Reference proteome</keyword>
<dbReference type="AlphaFoldDB" id="A0A7G2C8R3"/>
<evidence type="ECO:0000256" key="1">
    <source>
        <dbReference type="ARBA" id="ARBA00022598"/>
    </source>
</evidence>
<keyword evidence="3" id="KW-0067">ATP-binding</keyword>
<evidence type="ECO:0000313" key="8">
    <source>
        <dbReference type="Proteomes" id="UP000515908"/>
    </source>
</evidence>
<dbReference type="Gene3D" id="3.30.470.20">
    <property type="entry name" value="ATP-grasp fold, B domain"/>
    <property type="match status" value="1"/>
</dbReference>
<dbReference type="GO" id="GO:0000226">
    <property type="term" value="P:microtubule cytoskeleton organization"/>
    <property type="evidence" value="ECO:0007669"/>
    <property type="project" value="TreeGrafter"/>
</dbReference>
<dbReference type="SUPFAM" id="SSF56059">
    <property type="entry name" value="Glutathione synthetase ATP-binding domain-like"/>
    <property type="match status" value="1"/>
</dbReference>
<evidence type="ECO:0000256" key="4">
    <source>
        <dbReference type="ARBA" id="ARBA00041448"/>
    </source>
</evidence>
<evidence type="ECO:0000256" key="2">
    <source>
        <dbReference type="ARBA" id="ARBA00022741"/>
    </source>
</evidence>
<evidence type="ECO:0000256" key="3">
    <source>
        <dbReference type="ARBA" id="ARBA00022840"/>
    </source>
</evidence>
<dbReference type="GO" id="GO:0036064">
    <property type="term" value="C:ciliary basal body"/>
    <property type="evidence" value="ECO:0007669"/>
    <property type="project" value="TreeGrafter"/>
</dbReference>
<gene>
    <name evidence="7" type="ORF">ADEAN_000269200</name>
</gene>
<keyword evidence="2" id="KW-0547">Nucleotide-binding</keyword>
<dbReference type="Pfam" id="PF03133">
    <property type="entry name" value="TTL"/>
    <property type="match status" value="2"/>
</dbReference>